<dbReference type="InterPro" id="IPR036291">
    <property type="entry name" value="NAD(P)-bd_dom_sf"/>
</dbReference>
<dbReference type="CDD" id="cd05289">
    <property type="entry name" value="MDR_like_2"/>
    <property type="match status" value="1"/>
</dbReference>
<dbReference type="Proteomes" id="UP000053958">
    <property type="component" value="Unassembled WGS sequence"/>
</dbReference>
<dbReference type="SUPFAM" id="SSF50129">
    <property type="entry name" value="GroES-like"/>
    <property type="match status" value="1"/>
</dbReference>
<dbReference type="Gene3D" id="3.90.180.10">
    <property type="entry name" value="Medium-chain alcohol dehydrogenases, catalytic domain"/>
    <property type="match status" value="1"/>
</dbReference>
<keyword evidence="1" id="KW-0812">Transmembrane</keyword>
<dbReference type="SUPFAM" id="SSF51735">
    <property type="entry name" value="NAD(P)-binding Rossmann-fold domains"/>
    <property type="match status" value="1"/>
</dbReference>
<reference evidence="4 5" key="1">
    <citation type="submission" date="2015-04" db="EMBL/GenBank/DDBJ databases">
        <authorList>
            <person name="Heijne W.H."/>
            <person name="Fedorova N.D."/>
            <person name="Nierman W.C."/>
            <person name="Vollebregt A.W."/>
            <person name="Zhao Z."/>
            <person name="Wu L."/>
            <person name="Kumar M."/>
            <person name="Stam H."/>
            <person name="van den Berg M.A."/>
            <person name="Pel H.J."/>
        </authorList>
    </citation>
    <scope>NUCLEOTIDE SEQUENCE [LARGE SCALE GENOMIC DNA]</scope>
    <source>
        <strain evidence="4 5">CBS 393.64</strain>
    </source>
</reference>
<dbReference type="RefSeq" id="XP_013331353.1">
    <property type="nucleotide sequence ID" value="XM_013475899.1"/>
</dbReference>
<evidence type="ECO:0000313" key="5">
    <source>
        <dbReference type="Proteomes" id="UP000053958"/>
    </source>
</evidence>
<feature type="domain" description="Enoyl reductase (ER)" evidence="3">
    <location>
        <begin position="152"/>
        <end position="502"/>
    </location>
</feature>
<comment type="caution">
    <text evidence="4">The sequence shown here is derived from an EMBL/GenBank/DDBJ whole genome shotgun (WGS) entry which is preliminary data.</text>
</comment>
<gene>
    <name evidence="4" type="ORF">T310_1206</name>
</gene>
<dbReference type="OrthoDB" id="3509362at2759"/>
<evidence type="ECO:0000313" key="4">
    <source>
        <dbReference type="EMBL" id="KKA24741.1"/>
    </source>
</evidence>
<organism evidence="4 5">
    <name type="scientific">Rasamsonia emersonii (strain ATCC 16479 / CBS 393.64 / IMI 116815)</name>
    <dbReference type="NCBI Taxonomy" id="1408163"/>
    <lineage>
        <taxon>Eukaryota</taxon>
        <taxon>Fungi</taxon>
        <taxon>Dikarya</taxon>
        <taxon>Ascomycota</taxon>
        <taxon>Pezizomycotina</taxon>
        <taxon>Eurotiomycetes</taxon>
        <taxon>Eurotiomycetidae</taxon>
        <taxon>Eurotiales</taxon>
        <taxon>Trichocomaceae</taxon>
        <taxon>Rasamsonia</taxon>
    </lineage>
</organism>
<name>A0A0F4Z3T7_RASE3</name>
<accession>A0A0F4Z3T7</accession>
<dbReference type="SMART" id="SM00829">
    <property type="entry name" value="PKS_ER"/>
    <property type="match status" value="1"/>
</dbReference>
<dbReference type="EMBL" id="LASV01000049">
    <property type="protein sequence ID" value="KKA24741.1"/>
    <property type="molecule type" value="Genomic_DNA"/>
</dbReference>
<dbReference type="InterPro" id="IPR052585">
    <property type="entry name" value="Lipid_raft_assoc_Zn_ADH"/>
</dbReference>
<keyword evidence="1" id="KW-1133">Transmembrane helix</keyword>
<feature type="signal peptide" evidence="2">
    <location>
        <begin position="1"/>
        <end position="20"/>
    </location>
</feature>
<proteinExistence type="predicted"/>
<dbReference type="Gene3D" id="3.40.50.720">
    <property type="entry name" value="NAD(P)-binding Rossmann-like Domain"/>
    <property type="match status" value="1"/>
</dbReference>
<evidence type="ECO:0000256" key="2">
    <source>
        <dbReference type="SAM" id="SignalP"/>
    </source>
</evidence>
<dbReference type="PANTHER" id="PTHR43482:SF1">
    <property type="entry name" value="PROTEIN AST1-RELATED"/>
    <property type="match status" value="1"/>
</dbReference>
<dbReference type="InterPro" id="IPR020843">
    <property type="entry name" value="ER"/>
</dbReference>
<dbReference type="PANTHER" id="PTHR43482">
    <property type="entry name" value="PROTEIN AST1-RELATED"/>
    <property type="match status" value="1"/>
</dbReference>
<dbReference type="STRING" id="1408163.A0A0F4Z3T7"/>
<dbReference type="GO" id="GO:0016491">
    <property type="term" value="F:oxidoreductase activity"/>
    <property type="evidence" value="ECO:0007669"/>
    <property type="project" value="InterPro"/>
</dbReference>
<dbReference type="GeneID" id="25313557"/>
<dbReference type="Pfam" id="PF13602">
    <property type="entry name" value="ADH_zinc_N_2"/>
    <property type="match status" value="1"/>
</dbReference>
<keyword evidence="2" id="KW-0732">Signal</keyword>
<feature type="transmembrane region" description="Helical" evidence="1">
    <location>
        <begin position="111"/>
        <end position="131"/>
    </location>
</feature>
<evidence type="ECO:0000256" key="1">
    <source>
        <dbReference type="SAM" id="Phobius"/>
    </source>
</evidence>
<sequence>MSHFHRLHLLAAYFAGSGLATTSGLLKEPLGCPRAEELESAAFTLSASLPCLATPAILYNSPCSHRAEQRLPRGLNEPSVGATRLPCSWATGSLFERSEELSEFVDGLKLAWIHVVPFYILFFVLLLQTYVPERMQALHLPPGPYDSKNPPTASSLIYDTAFPTPTPSPTEYLIKVQAAVPCAGELACRNVLNSSTERQAHGLIPAHEFSGKVISTPTEDQFNSNGPKFKVGDEVFGLLSFDRDGAAADYTLATEGELAFKPRNLSFAEAAALPLAGLTAFQAFFVHAGLDPDDGISNRPAERPLRVLVTNALDEVGMHALQLLQSQQLFPEYNTHMMGGGKRDVTVWVCAMGQRDDLNFIRKELGANAVTAATDIPAAFRENGWDPVDIVIECRGGATLRQVHSPVVVNDHGHVLSICRPPSGHPERPAEQDERTEIQSRQLTSELVIARPNGNHLAKIAQLIEKGDVKPVTRFEVVDLLQGRDAMIRAENEGGGKGKVVLRVDPAIS</sequence>
<keyword evidence="5" id="KW-1185">Reference proteome</keyword>
<dbReference type="InterPro" id="IPR011032">
    <property type="entry name" value="GroES-like_sf"/>
</dbReference>
<dbReference type="AlphaFoldDB" id="A0A0F4Z3T7"/>
<keyword evidence="1" id="KW-0472">Membrane</keyword>
<evidence type="ECO:0000259" key="3">
    <source>
        <dbReference type="SMART" id="SM00829"/>
    </source>
</evidence>
<feature type="chain" id="PRO_5002482437" evidence="2">
    <location>
        <begin position="21"/>
        <end position="509"/>
    </location>
</feature>
<protein>
    <submittedName>
        <fullName evidence="4">Zinc-binding oxidoreductase</fullName>
    </submittedName>
</protein>